<gene>
    <name evidence="7" type="ORF">NAEGRDRAFT_65895</name>
</gene>
<evidence type="ECO:0000259" key="6">
    <source>
        <dbReference type="Pfam" id="PF08016"/>
    </source>
</evidence>
<dbReference type="Gene3D" id="1.10.287.70">
    <property type="match status" value="1"/>
</dbReference>
<dbReference type="RefSeq" id="XP_002678839.1">
    <property type="nucleotide sequence ID" value="XM_002678793.1"/>
</dbReference>
<evidence type="ECO:0000256" key="3">
    <source>
        <dbReference type="ARBA" id="ARBA00022989"/>
    </source>
</evidence>
<feature type="domain" description="Polycystin cation channel PKD1/PKD2" evidence="6">
    <location>
        <begin position="401"/>
        <end position="534"/>
    </location>
</feature>
<feature type="transmembrane region" description="Helical" evidence="5">
    <location>
        <begin position="441"/>
        <end position="462"/>
    </location>
</feature>
<dbReference type="Pfam" id="PF08016">
    <property type="entry name" value="PKD_channel"/>
    <property type="match status" value="1"/>
</dbReference>
<keyword evidence="2 5" id="KW-0812">Transmembrane</keyword>
<dbReference type="GO" id="GO:0072345">
    <property type="term" value="F:NAADP-sensitive calcium-release channel activity"/>
    <property type="evidence" value="ECO:0007669"/>
    <property type="project" value="TreeGrafter"/>
</dbReference>
<comment type="subcellular location">
    <subcellularLocation>
        <location evidence="1">Membrane</location>
        <topology evidence="1">Multi-pass membrane protein</topology>
    </subcellularLocation>
</comment>
<dbReference type="EMBL" id="GG738860">
    <property type="protein sequence ID" value="EFC46095.1"/>
    <property type="molecule type" value="Genomic_DNA"/>
</dbReference>
<dbReference type="GO" id="GO:0016020">
    <property type="term" value="C:membrane"/>
    <property type="evidence" value="ECO:0007669"/>
    <property type="project" value="UniProtKB-SubCell"/>
</dbReference>
<feature type="transmembrane region" description="Helical" evidence="5">
    <location>
        <begin position="319"/>
        <end position="340"/>
    </location>
</feature>
<dbReference type="InParanoid" id="D2VAL0"/>
<keyword evidence="8" id="KW-1185">Reference proteome</keyword>
<reference evidence="7 8" key="1">
    <citation type="journal article" date="2010" name="Cell">
        <title>The genome of Naegleria gruberi illuminates early eukaryotic versatility.</title>
        <authorList>
            <person name="Fritz-Laylin L.K."/>
            <person name="Prochnik S.E."/>
            <person name="Ginger M.L."/>
            <person name="Dacks J.B."/>
            <person name="Carpenter M.L."/>
            <person name="Field M.C."/>
            <person name="Kuo A."/>
            <person name="Paredez A."/>
            <person name="Chapman J."/>
            <person name="Pham J."/>
            <person name="Shu S."/>
            <person name="Neupane R."/>
            <person name="Cipriano M."/>
            <person name="Mancuso J."/>
            <person name="Tu H."/>
            <person name="Salamov A."/>
            <person name="Lindquist E."/>
            <person name="Shapiro H."/>
            <person name="Lucas S."/>
            <person name="Grigoriev I.V."/>
            <person name="Cande W.Z."/>
            <person name="Fulton C."/>
            <person name="Rokhsar D.S."/>
            <person name="Dawson S.C."/>
        </authorList>
    </citation>
    <scope>NUCLEOTIDE SEQUENCE [LARGE SCALE GENOMIC DNA]</scope>
    <source>
        <strain evidence="7 8">NEG-M</strain>
    </source>
</reference>
<evidence type="ECO:0000256" key="5">
    <source>
        <dbReference type="SAM" id="Phobius"/>
    </source>
</evidence>
<evidence type="ECO:0000256" key="4">
    <source>
        <dbReference type="ARBA" id="ARBA00023136"/>
    </source>
</evidence>
<proteinExistence type="predicted"/>
<evidence type="ECO:0000256" key="2">
    <source>
        <dbReference type="ARBA" id="ARBA00022692"/>
    </source>
</evidence>
<dbReference type="InterPro" id="IPR013122">
    <property type="entry name" value="PKD1_2_channel"/>
</dbReference>
<keyword evidence="3 5" id="KW-1133">Transmembrane helix</keyword>
<dbReference type="AlphaFoldDB" id="D2VAL0"/>
<dbReference type="Proteomes" id="UP000006671">
    <property type="component" value="Unassembled WGS sequence"/>
</dbReference>
<feature type="transmembrane region" description="Helical" evidence="5">
    <location>
        <begin position="506"/>
        <end position="527"/>
    </location>
</feature>
<dbReference type="InterPro" id="IPR039031">
    <property type="entry name" value="Mucolipin"/>
</dbReference>
<evidence type="ECO:0000313" key="8">
    <source>
        <dbReference type="Proteomes" id="UP000006671"/>
    </source>
</evidence>
<feature type="transmembrane region" description="Helical" evidence="5">
    <location>
        <begin position="397"/>
        <end position="420"/>
    </location>
</feature>
<accession>D2VAL0</accession>
<dbReference type="PANTHER" id="PTHR12127:SF7">
    <property type="entry name" value="SD02261P"/>
    <property type="match status" value="1"/>
</dbReference>
<feature type="transmembrane region" description="Helical" evidence="5">
    <location>
        <begin position="361"/>
        <end position="385"/>
    </location>
</feature>
<name>D2VAL0_NAEGR</name>
<dbReference type="VEuPathDB" id="AmoebaDB:NAEGRDRAFT_65895"/>
<keyword evidence="4 5" id="KW-0472">Membrane</keyword>
<dbReference type="KEGG" id="ngr:NAEGRDRAFT_65895"/>
<dbReference type="OrthoDB" id="263481at2759"/>
<sequence>MQRLRQSLLANSTVQLGDDDDFNQLNLPSNSQVQLQTPTLLARSYTFLKERVLPQKIDDEEEAIQLSLVQKFLKYRVFPTKLVTDIIQAALVILFIIFYASEFKGYKSDMSNTFSNYFLPNGFQNIKDNDDGFFTYYIYNVDDLQKNIQSLVAKYYSIQENSVSVFVPTSQNLVKLRATLYKENIRRLIANETNGDSDPSMIDWRFIARRDVHSLFSDETIEINENLTDSEPLGSLFNVTGDDLKYLVDRITNLELFFKLISIDTKVQGFPNCYKWTVLFKFVFDGGGRVPMRLSYKYDNCVANEDAYYSSIFQRPRGWIGILMCIFAFISFIFYNKSLITRLTVFFKRKKTNKLMRFYDLFTDYLGIWIYVAFLKDVMLIIGYITMIVKSGESTELASQTFLGIGSFLSLVNLTKYFNYQAKFYLVIRAFTRAIPIIMKYLFSIAPIFAAFVCTGVMWFGFYSSYFKNIDNTMVTLYSALQGDNLRIVFEKLYAYGTFYKILGRAYTVIFLLLFICAIVNIFLSIVQESYSNVLMKIAEAGGEQEAATKSKEKEAKFENLTNKTYLHLKKKAENDENGGNSSDSELTDDVLPTADSKYPLRATKDDFLADEPLFFSTLKKAVQSKLEQQYLGKAPAYQMENLKNLVKNSNNLIQKVNDY</sequence>
<feature type="transmembrane region" description="Helical" evidence="5">
    <location>
        <begin position="82"/>
        <end position="101"/>
    </location>
</feature>
<evidence type="ECO:0000313" key="7">
    <source>
        <dbReference type="EMBL" id="EFC46095.1"/>
    </source>
</evidence>
<dbReference type="PANTHER" id="PTHR12127">
    <property type="entry name" value="MUCOLIPIN"/>
    <property type="match status" value="1"/>
</dbReference>
<dbReference type="OMA" id="RGLFMHY"/>
<organism evidence="8">
    <name type="scientific">Naegleria gruberi</name>
    <name type="common">Amoeba</name>
    <dbReference type="NCBI Taxonomy" id="5762"/>
    <lineage>
        <taxon>Eukaryota</taxon>
        <taxon>Discoba</taxon>
        <taxon>Heterolobosea</taxon>
        <taxon>Tetramitia</taxon>
        <taxon>Eutetramitia</taxon>
        <taxon>Vahlkampfiidae</taxon>
        <taxon>Naegleria</taxon>
    </lineage>
</organism>
<evidence type="ECO:0000256" key="1">
    <source>
        <dbReference type="ARBA" id="ARBA00004141"/>
    </source>
</evidence>
<dbReference type="eggNOG" id="KOG3733">
    <property type="taxonomic scope" value="Eukaryota"/>
</dbReference>
<protein>
    <submittedName>
        <fullName evidence="7">Predicted protein</fullName>
    </submittedName>
</protein>
<dbReference type="GeneID" id="8848553"/>